<comment type="caution">
    <text evidence="3">The sequence shown here is derived from an EMBL/GenBank/DDBJ whole genome shotgun (WGS) entry which is preliminary data.</text>
</comment>
<keyword evidence="2" id="KW-0472">Membrane</keyword>
<evidence type="ECO:0000256" key="1">
    <source>
        <dbReference type="SAM" id="MobiDB-lite"/>
    </source>
</evidence>
<dbReference type="EMBL" id="JASAOG010000167">
    <property type="protein sequence ID" value="KAK0046322.1"/>
    <property type="molecule type" value="Genomic_DNA"/>
</dbReference>
<protein>
    <submittedName>
        <fullName evidence="3">Uncharacterized protein</fullName>
    </submittedName>
</protein>
<feature type="transmembrane region" description="Helical" evidence="2">
    <location>
        <begin position="573"/>
        <end position="592"/>
    </location>
</feature>
<feature type="region of interest" description="Disordered" evidence="1">
    <location>
        <begin position="597"/>
        <end position="630"/>
    </location>
</feature>
<keyword evidence="4" id="KW-1185">Reference proteome</keyword>
<evidence type="ECO:0000313" key="3">
    <source>
        <dbReference type="EMBL" id="KAK0046322.1"/>
    </source>
</evidence>
<keyword evidence="2" id="KW-1133">Transmembrane helix</keyword>
<evidence type="ECO:0000256" key="2">
    <source>
        <dbReference type="SAM" id="Phobius"/>
    </source>
</evidence>
<evidence type="ECO:0000313" key="4">
    <source>
        <dbReference type="Proteomes" id="UP001233172"/>
    </source>
</evidence>
<dbReference type="AlphaFoldDB" id="A0AAD8EZK2"/>
<reference evidence="3" key="1">
    <citation type="journal article" date="2023" name="PLoS Negl. Trop. Dis.">
        <title>A genome sequence for Biomphalaria pfeifferi, the major vector snail for the human-infecting parasite Schistosoma mansoni.</title>
        <authorList>
            <person name="Bu L."/>
            <person name="Lu L."/>
            <person name="Laidemitt M.R."/>
            <person name="Zhang S.M."/>
            <person name="Mutuku M."/>
            <person name="Mkoji G."/>
            <person name="Steinauer M."/>
            <person name="Loker E.S."/>
        </authorList>
    </citation>
    <scope>NUCLEOTIDE SEQUENCE</scope>
    <source>
        <strain evidence="3">KasaAsao</strain>
    </source>
</reference>
<sequence>MFMFPEDLSGTWTVTGQNEFVFQRSTLSGYAICPITAYSCTNYPSTWDLVLSQRNTYVLRSIAFDQDEDPTIKVQLYTCLYLKNVSTGMYLAFQSPRIRNSDYNDYVLEATVNKEINLSSVCNFIEKPLPAARNFLLIRKDIRYVKKLNPHLCADNIMGSFSGHDDENLCWVKVDSCAEQGKLHVGSNCTEGIFSTLTNQNADTLICLYSQSEADIERLNVLYNTDQHFYLSSLSLYYLNENKEELIIKVFTKEKLSLDANKVLVYQLKRLNKCKPSCKLPSELNGLWYGNRHSIVSIKNDVFIGNRIFEEECNSTEPCSNLDKSRSMRCIYQSDYNFLLRTEHTVIDLVPYAIYACFYFSHISPNKVVFIFNQRDIDPFLKVYAKLMFAKPIIKSAKALCMVNGAFQPVHVNVLIRQGSQHKISEVCPKVILKGYKYQMGSCKFVLKFTADDSFFKVVTDCIGGKDDLPFFSVTKKVICVHSSGESKNNGTNFVFLYNDNLPGGPPTYRFVCILYSIQEDTINMTAIPFLCSDTETDLKMQTIVGKAIGDTELEDVLKELGSAEELTTTVSITYLVITALVLNSCLAMYMYRKGRKAEPDEDTSEDEDGEDDDYKMRDSVMISRTDLNG</sequence>
<feature type="compositionally biased region" description="Acidic residues" evidence="1">
    <location>
        <begin position="600"/>
        <end position="614"/>
    </location>
</feature>
<proteinExistence type="predicted"/>
<reference evidence="3" key="2">
    <citation type="submission" date="2023-04" db="EMBL/GenBank/DDBJ databases">
        <authorList>
            <person name="Bu L."/>
            <person name="Lu L."/>
            <person name="Laidemitt M.R."/>
            <person name="Zhang S.M."/>
            <person name="Mutuku M."/>
            <person name="Mkoji G."/>
            <person name="Steinauer M."/>
            <person name="Loker E.S."/>
        </authorList>
    </citation>
    <scope>NUCLEOTIDE SEQUENCE</scope>
    <source>
        <strain evidence="3">KasaAsao</strain>
        <tissue evidence="3">Whole Snail</tissue>
    </source>
</reference>
<name>A0AAD8EZK2_BIOPF</name>
<organism evidence="3 4">
    <name type="scientific">Biomphalaria pfeifferi</name>
    <name type="common">Bloodfluke planorb</name>
    <name type="synonym">Freshwater snail</name>
    <dbReference type="NCBI Taxonomy" id="112525"/>
    <lineage>
        <taxon>Eukaryota</taxon>
        <taxon>Metazoa</taxon>
        <taxon>Spiralia</taxon>
        <taxon>Lophotrochozoa</taxon>
        <taxon>Mollusca</taxon>
        <taxon>Gastropoda</taxon>
        <taxon>Heterobranchia</taxon>
        <taxon>Euthyneura</taxon>
        <taxon>Panpulmonata</taxon>
        <taxon>Hygrophila</taxon>
        <taxon>Lymnaeoidea</taxon>
        <taxon>Planorbidae</taxon>
        <taxon>Biomphalaria</taxon>
    </lineage>
</organism>
<dbReference type="Proteomes" id="UP001233172">
    <property type="component" value="Unassembled WGS sequence"/>
</dbReference>
<keyword evidence="2" id="KW-0812">Transmembrane</keyword>
<gene>
    <name evidence="3" type="ORF">Bpfe_024249</name>
</gene>
<accession>A0AAD8EZK2</accession>